<feature type="domain" description="Kazal-like" evidence="2">
    <location>
        <begin position="37"/>
        <end position="86"/>
    </location>
</feature>
<reference evidence="3 4" key="1">
    <citation type="submission" date="2024-08" db="EMBL/GenBank/DDBJ databases">
        <authorList>
            <person name="Cucini C."/>
            <person name="Frati F."/>
        </authorList>
    </citation>
    <scope>NUCLEOTIDE SEQUENCE [LARGE SCALE GENOMIC DNA]</scope>
</reference>
<dbReference type="Gene3D" id="3.30.60.30">
    <property type="match status" value="1"/>
</dbReference>
<keyword evidence="1" id="KW-0732">Signal</keyword>
<dbReference type="PROSITE" id="PS00282">
    <property type="entry name" value="KAZAL_1"/>
    <property type="match status" value="1"/>
</dbReference>
<keyword evidence="4" id="KW-1185">Reference proteome</keyword>
<dbReference type="Pfam" id="PF00050">
    <property type="entry name" value="Kazal_1"/>
    <property type="match status" value="1"/>
</dbReference>
<dbReference type="EMBL" id="CAXLJM020000096">
    <property type="protein sequence ID" value="CAL8133079.1"/>
    <property type="molecule type" value="Genomic_DNA"/>
</dbReference>
<gene>
    <name evidence="3" type="ORF">ODALV1_LOCUS24898</name>
</gene>
<proteinExistence type="predicted"/>
<evidence type="ECO:0000259" key="2">
    <source>
        <dbReference type="PROSITE" id="PS51465"/>
    </source>
</evidence>
<dbReference type="InterPro" id="IPR036058">
    <property type="entry name" value="Kazal_dom_sf"/>
</dbReference>
<feature type="signal peptide" evidence="1">
    <location>
        <begin position="1"/>
        <end position="36"/>
    </location>
</feature>
<dbReference type="InterPro" id="IPR002350">
    <property type="entry name" value="Kazal_dom"/>
</dbReference>
<evidence type="ECO:0000256" key="1">
    <source>
        <dbReference type="SAM" id="SignalP"/>
    </source>
</evidence>
<sequence>MEFSNCNSSKNTKFNKVIVFALLLTVLFCVLLSSQARSDDRVCYCGRLRFPVCGSNGITYDNPCSLICAQRLDKSLRQVRRGGCISHFEIRDDFDDEVTL</sequence>
<accession>A0ABP1RQA0</accession>
<feature type="chain" id="PRO_5045352827" description="Kazal-like domain-containing protein" evidence="1">
    <location>
        <begin position="37"/>
        <end position="100"/>
    </location>
</feature>
<name>A0ABP1RQA0_9HEXA</name>
<dbReference type="PROSITE" id="PS51465">
    <property type="entry name" value="KAZAL_2"/>
    <property type="match status" value="1"/>
</dbReference>
<protein>
    <recommendedName>
        <fullName evidence="2">Kazal-like domain-containing protein</fullName>
    </recommendedName>
</protein>
<dbReference type="Proteomes" id="UP001642540">
    <property type="component" value="Unassembled WGS sequence"/>
</dbReference>
<evidence type="ECO:0000313" key="3">
    <source>
        <dbReference type="EMBL" id="CAL8133079.1"/>
    </source>
</evidence>
<dbReference type="SMART" id="SM00280">
    <property type="entry name" value="KAZAL"/>
    <property type="match status" value="1"/>
</dbReference>
<dbReference type="CDD" id="cd00104">
    <property type="entry name" value="KAZAL_FS"/>
    <property type="match status" value="1"/>
</dbReference>
<evidence type="ECO:0000313" key="4">
    <source>
        <dbReference type="Proteomes" id="UP001642540"/>
    </source>
</evidence>
<comment type="caution">
    <text evidence="3">The sequence shown here is derived from an EMBL/GenBank/DDBJ whole genome shotgun (WGS) entry which is preliminary data.</text>
</comment>
<organism evidence="3 4">
    <name type="scientific">Orchesella dallaii</name>
    <dbReference type="NCBI Taxonomy" id="48710"/>
    <lineage>
        <taxon>Eukaryota</taxon>
        <taxon>Metazoa</taxon>
        <taxon>Ecdysozoa</taxon>
        <taxon>Arthropoda</taxon>
        <taxon>Hexapoda</taxon>
        <taxon>Collembola</taxon>
        <taxon>Entomobryomorpha</taxon>
        <taxon>Entomobryoidea</taxon>
        <taxon>Orchesellidae</taxon>
        <taxon>Orchesellinae</taxon>
        <taxon>Orchesella</taxon>
    </lineage>
</organism>
<dbReference type="SUPFAM" id="SSF100895">
    <property type="entry name" value="Kazal-type serine protease inhibitors"/>
    <property type="match status" value="1"/>
</dbReference>